<proteinExistence type="predicted"/>
<feature type="transmembrane region" description="Helical" evidence="1">
    <location>
        <begin position="236"/>
        <end position="257"/>
    </location>
</feature>
<dbReference type="EMBL" id="LOXM01000262">
    <property type="protein sequence ID" value="KVG55597.1"/>
    <property type="molecule type" value="Genomic_DNA"/>
</dbReference>
<feature type="transmembrane region" description="Helical" evidence="1">
    <location>
        <begin position="26"/>
        <end position="43"/>
    </location>
</feature>
<feature type="transmembrane region" description="Helical" evidence="1">
    <location>
        <begin position="49"/>
        <end position="69"/>
    </location>
</feature>
<feature type="transmembrane region" description="Helical" evidence="1">
    <location>
        <begin position="200"/>
        <end position="224"/>
    </location>
</feature>
<keyword evidence="1" id="KW-0812">Transmembrane</keyword>
<reference evidence="2 3" key="1">
    <citation type="submission" date="2015-11" db="EMBL/GenBank/DDBJ databases">
        <title>Expanding the genomic diversity of Burkholderia species for the development of highly accurate diagnostics.</title>
        <authorList>
            <person name="Sahl J."/>
            <person name="Keim P."/>
            <person name="Wagner D."/>
        </authorList>
    </citation>
    <scope>NUCLEOTIDE SEQUENCE [LARGE SCALE GENOMIC DNA]</scope>
    <source>
        <strain evidence="2 3">MSMB2036</strain>
    </source>
</reference>
<keyword evidence="1" id="KW-0472">Membrane</keyword>
<comment type="caution">
    <text evidence="2">The sequence shown here is derived from an EMBL/GenBank/DDBJ whole genome shotgun (WGS) entry which is preliminary data.</text>
</comment>
<name>A0A103QU37_9BURK</name>
<evidence type="ECO:0000313" key="2">
    <source>
        <dbReference type="EMBL" id="KVG55597.1"/>
    </source>
</evidence>
<feature type="transmembrane region" description="Helical" evidence="1">
    <location>
        <begin position="98"/>
        <end position="119"/>
    </location>
</feature>
<dbReference type="AlphaFoldDB" id="A0A103QU37"/>
<protein>
    <recommendedName>
        <fullName evidence="4">Transmembrane protein</fullName>
    </recommendedName>
</protein>
<feature type="transmembrane region" description="Helical" evidence="1">
    <location>
        <begin position="153"/>
        <end position="179"/>
    </location>
</feature>
<dbReference type="OrthoDB" id="5298483at2"/>
<keyword evidence="1" id="KW-1133">Transmembrane helix</keyword>
<evidence type="ECO:0000313" key="3">
    <source>
        <dbReference type="Proteomes" id="UP000064029"/>
    </source>
</evidence>
<evidence type="ECO:0008006" key="4">
    <source>
        <dbReference type="Google" id="ProtNLM"/>
    </source>
</evidence>
<dbReference type="InterPro" id="IPR047798">
    <property type="entry name" value="BPSS1780-like"/>
</dbReference>
<sequence length="276" mass="29331">MQLIEVPAKTGYVWFRQGIWLFRRNPLAFITLFVTYMLAIALVSRVPVIGAALPPLLIPGLTVGFMAACRDTVAGKHVLPTILVDGFHSYGAVATQRLLVLGAIYVAAMVLVVAAAAMVDNGAMLNAMVGATSDASTNANTSPDALVVPPGTLISLLVASLVYVPVSMLFWFAPVLSAWHDIPPVKAMFFSIVSCWRNRGAFVVYGLVWFGVMLGTSLVLSLVLQAVGAGIDTLKLMMPVLMAIIGAMVYCSFYATYRGCFGVQEPNAPAAPSSGR</sequence>
<gene>
    <name evidence="2" type="ORF">WJ33_05940</name>
</gene>
<dbReference type="NCBIfam" id="NF041043">
    <property type="entry name" value="BPSS1780_fam"/>
    <property type="match status" value="1"/>
</dbReference>
<dbReference type="Proteomes" id="UP000064029">
    <property type="component" value="Unassembled WGS sequence"/>
</dbReference>
<evidence type="ECO:0000256" key="1">
    <source>
        <dbReference type="SAM" id="Phobius"/>
    </source>
</evidence>
<dbReference type="RefSeq" id="WP_059759308.1">
    <property type="nucleotide sequence ID" value="NZ_CP013416.1"/>
</dbReference>
<accession>A0A103QU37</accession>
<organism evidence="2 3">
    <name type="scientific">Burkholderia ubonensis</name>
    <dbReference type="NCBI Taxonomy" id="101571"/>
    <lineage>
        <taxon>Bacteria</taxon>
        <taxon>Pseudomonadati</taxon>
        <taxon>Pseudomonadota</taxon>
        <taxon>Betaproteobacteria</taxon>
        <taxon>Burkholderiales</taxon>
        <taxon>Burkholderiaceae</taxon>
        <taxon>Burkholderia</taxon>
        <taxon>Burkholderia cepacia complex</taxon>
    </lineage>
</organism>